<dbReference type="CDD" id="cd00093">
    <property type="entry name" value="HTH_XRE"/>
    <property type="match status" value="1"/>
</dbReference>
<proteinExistence type="predicted"/>
<dbReference type="PROSITE" id="PS50943">
    <property type="entry name" value="HTH_CROC1"/>
    <property type="match status" value="1"/>
</dbReference>
<dbReference type="InterPro" id="IPR010982">
    <property type="entry name" value="Lambda_DNA-bd_dom_sf"/>
</dbReference>
<keyword evidence="4" id="KW-1185">Reference proteome</keyword>
<accession>A0A937KCV9</accession>
<sequence length="145" mass="16660">MGIPNNKFAYYRKKRGLTQFDVLAEIQRVTGKKFRQGTISSWENGKTVPSMQILQILAGVLEVQIDDLYEKPEKADRNSITLPPISTLQHQIDSTQEQYDTGEMDEAYLRLKAISEDMLERLSQISHEYEKLKGKLKTAQDVLNL</sequence>
<reference evidence="3" key="1">
    <citation type="submission" date="2021-01" db="EMBL/GenBank/DDBJ databases">
        <title>Fulvivirga kasyanovii gen. nov., sp nov., a novel member of the phylum Bacteroidetes isolated from seawater in a mussel farm.</title>
        <authorList>
            <person name="Zhao L.-H."/>
            <person name="Wang Z.-J."/>
        </authorList>
    </citation>
    <scope>NUCLEOTIDE SEQUENCE</scope>
    <source>
        <strain evidence="3">29W222</strain>
    </source>
</reference>
<dbReference type="Proteomes" id="UP000614216">
    <property type="component" value="Unassembled WGS sequence"/>
</dbReference>
<dbReference type="Gene3D" id="1.10.260.40">
    <property type="entry name" value="lambda repressor-like DNA-binding domains"/>
    <property type="match status" value="1"/>
</dbReference>
<evidence type="ECO:0000313" key="4">
    <source>
        <dbReference type="Proteomes" id="UP000614216"/>
    </source>
</evidence>
<dbReference type="SUPFAM" id="SSF47413">
    <property type="entry name" value="lambda repressor-like DNA-binding domains"/>
    <property type="match status" value="1"/>
</dbReference>
<organism evidence="3 4">
    <name type="scientific">Fulvivirga marina</name>
    <dbReference type="NCBI Taxonomy" id="2494733"/>
    <lineage>
        <taxon>Bacteria</taxon>
        <taxon>Pseudomonadati</taxon>
        <taxon>Bacteroidota</taxon>
        <taxon>Cytophagia</taxon>
        <taxon>Cytophagales</taxon>
        <taxon>Fulvivirgaceae</taxon>
        <taxon>Fulvivirga</taxon>
    </lineage>
</organism>
<dbReference type="Pfam" id="PF01381">
    <property type="entry name" value="HTH_3"/>
    <property type="match status" value="1"/>
</dbReference>
<comment type="caution">
    <text evidence="3">The sequence shown here is derived from an EMBL/GenBank/DDBJ whole genome shotgun (WGS) entry which is preliminary data.</text>
</comment>
<dbReference type="PANTHER" id="PTHR46558">
    <property type="entry name" value="TRACRIPTIONAL REGULATORY PROTEIN-RELATED-RELATED"/>
    <property type="match status" value="1"/>
</dbReference>
<feature type="domain" description="HTH cro/C1-type" evidence="2">
    <location>
        <begin position="36"/>
        <end position="68"/>
    </location>
</feature>
<evidence type="ECO:0000256" key="1">
    <source>
        <dbReference type="ARBA" id="ARBA00023125"/>
    </source>
</evidence>
<dbReference type="RefSeq" id="WP_202854946.1">
    <property type="nucleotide sequence ID" value="NZ_JAEUGD010000014.1"/>
</dbReference>
<gene>
    <name evidence="3" type="ORF">JMN32_03725</name>
</gene>
<protein>
    <submittedName>
        <fullName evidence="3">Helix-turn-helix transcriptional regulator</fullName>
    </submittedName>
</protein>
<dbReference type="EMBL" id="JAEUGD010000014">
    <property type="protein sequence ID" value="MBL6445400.1"/>
    <property type="molecule type" value="Genomic_DNA"/>
</dbReference>
<dbReference type="GO" id="GO:0003677">
    <property type="term" value="F:DNA binding"/>
    <property type="evidence" value="ECO:0007669"/>
    <property type="project" value="UniProtKB-KW"/>
</dbReference>
<evidence type="ECO:0000313" key="3">
    <source>
        <dbReference type="EMBL" id="MBL6445400.1"/>
    </source>
</evidence>
<keyword evidence="1" id="KW-0238">DNA-binding</keyword>
<dbReference type="SMART" id="SM00530">
    <property type="entry name" value="HTH_XRE"/>
    <property type="match status" value="1"/>
</dbReference>
<dbReference type="InterPro" id="IPR001387">
    <property type="entry name" value="Cro/C1-type_HTH"/>
</dbReference>
<evidence type="ECO:0000259" key="2">
    <source>
        <dbReference type="PROSITE" id="PS50943"/>
    </source>
</evidence>
<dbReference type="AlphaFoldDB" id="A0A937KCV9"/>
<dbReference type="PANTHER" id="PTHR46558:SF11">
    <property type="entry name" value="HTH-TYPE TRANSCRIPTIONAL REGULATOR XRE"/>
    <property type="match status" value="1"/>
</dbReference>
<name>A0A937KCV9_9BACT</name>